<protein>
    <submittedName>
        <fullName evidence="1">Uncharacterized protein</fullName>
    </submittedName>
</protein>
<proteinExistence type="predicted"/>
<dbReference type="AlphaFoldDB" id="A0A7S4FVA0"/>
<sequence>MCRTRLLTPWATSLGSQCTTAVQHSVAQNPVALWHNSHIGGGDHPATITGWGRLHAKLPSTNGGVDTIGAESDSGCATPKPKAFWNTLTVGCGTPTPTTVIVFPFSNEPTTFPNTPAPPTQ</sequence>
<reference evidence="1" key="1">
    <citation type="submission" date="2021-01" db="EMBL/GenBank/DDBJ databases">
        <authorList>
            <person name="Corre E."/>
            <person name="Pelletier E."/>
            <person name="Niang G."/>
            <person name="Scheremetjew M."/>
            <person name="Finn R."/>
            <person name="Kale V."/>
            <person name="Holt S."/>
            <person name="Cochrane G."/>
            <person name="Meng A."/>
            <person name="Brown T."/>
            <person name="Cohen L."/>
        </authorList>
    </citation>
    <scope>NUCLEOTIDE SEQUENCE</scope>
    <source>
        <strain evidence="1">CCMP1594</strain>
    </source>
</reference>
<name>A0A7S4FVA0_9EUGL</name>
<gene>
    <name evidence="1" type="ORF">EGYM00163_LOCUS27413</name>
</gene>
<evidence type="ECO:0000313" key="1">
    <source>
        <dbReference type="EMBL" id="CAE0816254.1"/>
    </source>
</evidence>
<organism evidence="1">
    <name type="scientific">Eutreptiella gymnastica</name>
    <dbReference type="NCBI Taxonomy" id="73025"/>
    <lineage>
        <taxon>Eukaryota</taxon>
        <taxon>Discoba</taxon>
        <taxon>Euglenozoa</taxon>
        <taxon>Euglenida</taxon>
        <taxon>Spirocuta</taxon>
        <taxon>Euglenophyceae</taxon>
        <taxon>Eutreptiales</taxon>
        <taxon>Eutreptiaceae</taxon>
        <taxon>Eutreptiella</taxon>
    </lineage>
</organism>
<dbReference type="EMBL" id="HBJA01078228">
    <property type="protein sequence ID" value="CAE0816254.1"/>
    <property type="molecule type" value="Transcribed_RNA"/>
</dbReference>
<accession>A0A7S4FVA0</accession>